<gene>
    <name evidence="7" type="ORF">MARPO_0088s0005</name>
</gene>
<dbReference type="PANTHER" id="PTHR12270">
    <property type="entry name" value="GLYCOSYLTRANSFERASE-RELATED"/>
    <property type="match status" value="1"/>
</dbReference>
<keyword evidence="2" id="KW-0812">Transmembrane</keyword>
<dbReference type="EMBL" id="KZ772760">
    <property type="protein sequence ID" value="PTQ33455.1"/>
    <property type="molecule type" value="Genomic_DNA"/>
</dbReference>
<evidence type="ECO:0000256" key="4">
    <source>
        <dbReference type="ARBA" id="ARBA00022989"/>
    </source>
</evidence>
<evidence type="ECO:0000256" key="2">
    <source>
        <dbReference type="ARBA" id="ARBA00022692"/>
    </source>
</evidence>
<dbReference type="GO" id="GO:0016020">
    <property type="term" value="C:membrane"/>
    <property type="evidence" value="ECO:0007669"/>
    <property type="project" value="UniProtKB-SubCell"/>
</dbReference>
<dbReference type="PANTHER" id="PTHR12270:SF52">
    <property type="entry name" value="GLYCOSYLTRANSFERASE-LIKE PROTEIN GNT13-RELATED"/>
    <property type="match status" value="1"/>
</dbReference>
<dbReference type="GO" id="GO:0042285">
    <property type="term" value="F:xylosyltransferase activity"/>
    <property type="evidence" value="ECO:0000318"/>
    <property type="project" value="GO_Central"/>
</dbReference>
<reference evidence="8" key="1">
    <citation type="journal article" date="2017" name="Cell">
        <title>Insights into land plant evolution garnered from the Marchantia polymorpha genome.</title>
        <authorList>
            <person name="Bowman J.L."/>
            <person name="Kohchi T."/>
            <person name="Yamato K.T."/>
            <person name="Jenkins J."/>
            <person name="Shu S."/>
            <person name="Ishizaki K."/>
            <person name="Yamaoka S."/>
            <person name="Nishihama R."/>
            <person name="Nakamura Y."/>
            <person name="Berger F."/>
            <person name="Adam C."/>
            <person name="Aki S.S."/>
            <person name="Althoff F."/>
            <person name="Araki T."/>
            <person name="Arteaga-Vazquez M.A."/>
            <person name="Balasubrmanian S."/>
            <person name="Barry K."/>
            <person name="Bauer D."/>
            <person name="Boehm C.R."/>
            <person name="Briginshaw L."/>
            <person name="Caballero-Perez J."/>
            <person name="Catarino B."/>
            <person name="Chen F."/>
            <person name="Chiyoda S."/>
            <person name="Chovatia M."/>
            <person name="Davies K.M."/>
            <person name="Delmans M."/>
            <person name="Demura T."/>
            <person name="Dierschke T."/>
            <person name="Dolan L."/>
            <person name="Dorantes-Acosta A.E."/>
            <person name="Eklund D.M."/>
            <person name="Florent S.N."/>
            <person name="Flores-Sandoval E."/>
            <person name="Fujiyama A."/>
            <person name="Fukuzawa H."/>
            <person name="Galik B."/>
            <person name="Grimanelli D."/>
            <person name="Grimwood J."/>
            <person name="Grossniklaus U."/>
            <person name="Hamada T."/>
            <person name="Haseloff J."/>
            <person name="Hetherington A.J."/>
            <person name="Higo A."/>
            <person name="Hirakawa Y."/>
            <person name="Hundley H.N."/>
            <person name="Ikeda Y."/>
            <person name="Inoue K."/>
            <person name="Inoue S.I."/>
            <person name="Ishida S."/>
            <person name="Jia Q."/>
            <person name="Kakita M."/>
            <person name="Kanazawa T."/>
            <person name="Kawai Y."/>
            <person name="Kawashima T."/>
            <person name="Kennedy M."/>
            <person name="Kinose K."/>
            <person name="Kinoshita T."/>
            <person name="Kohara Y."/>
            <person name="Koide E."/>
            <person name="Komatsu K."/>
            <person name="Kopischke S."/>
            <person name="Kubo M."/>
            <person name="Kyozuka J."/>
            <person name="Lagercrantz U."/>
            <person name="Lin S.S."/>
            <person name="Lindquist E."/>
            <person name="Lipzen A.M."/>
            <person name="Lu C.W."/>
            <person name="De Luna E."/>
            <person name="Martienssen R.A."/>
            <person name="Minamino N."/>
            <person name="Mizutani M."/>
            <person name="Mizutani M."/>
            <person name="Mochizuki N."/>
            <person name="Monte I."/>
            <person name="Mosher R."/>
            <person name="Nagasaki H."/>
            <person name="Nakagami H."/>
            <person name="Naramoto S."/>
            <person name="Nishitani K."/>
            <person name="Ohtani M."/>
            <person name="Okamoto T."/>
            <person name="Okumura M."/>
            <person name="Phillips J."/>
            <person name="Pollak B."/>
            <person name="Reinders A."/>
            <person name="Rovekamp M."/>
            <person name="Sano R."/>
            <person name="Sawa S."/>
            <person name="Schmid M.W."/>
            <person name="Shirakawa M."/>
            <person name="Solano R."/>
            <person name="Spunde A."/>
            <person name="Suetsugu N."/>
            <person name="Sugano S."/>
            <person name="Sugiyama A."/>
            <person name="Sun R."/>
            <person name="Suzuki Y."/>
            <person name="Takenaka M."/>
            <person name="Takezawa D."/>
            <person name="Tomogane H."/>
            <person name="Tsuzuki M."/>
            <person name="Ueda T."/>
            <person name="Umeda M."/>
            <person name="Ward J.M."/>
            <person name="Watanabe Y."/>
            <person name="Yazaki K."/>
            <person name="Yokoyama R."/>
            <person name="Yoshitake Y."/>
            <person name="Yotsui I."/>
            <person name="Zachgo S."/>
            <person name="Schmutz J."/>
        </authorList>
    </citation>
    <scope>NUCLEOTIDE SEQUENCE [LARGE SCALE GENOMIC DNA]</scope>
    <source>
        <strain evidence="8">Tak-1</strain>
    </source>
</reference>
<evidence type="ECO:0000256" key="1">
    <source>
        <dbReference type="ARBA" id="ARBA00004606"/>
    </source>
</evidence>
<dbReference type="Proteomes" id="UP000244005">
    <property type="component" value="Unassembled WGS sequence"/>
</dbReference>
<dbReference type="OrthoDB" id="550357at2759"/>
<sequence length="456" mass="52690">MLWRCIKLLENFFFSKRRVVGVDGAQMELAGGNRLLRLCGVLTAQVLAFVVYYEIYTMFTSTHTVHHVDRLHSSSDIKYQRNLEPVAFQLTLSTLLDQSNYADDPATQMWFYDHVFDHPQAELRVLQTLELDGAAPLLSRMRPRDRDITLVTQTSADRLMAVERTARTWTGEMVVAVHVMARNETEYVYKKLSVLHWSIEALGRCRLNIYFAMEDGFASPEEAAKALYPVNAMRNIALRMVTTKLVFLLDADFVPNPGLHESLTEDEQTYQEILNRTIEERQLLITPAFEADVSSSSNSRSPSLEIPTTKSDLLRGWRNASIDCFHCARAPNCHMSTNFERYFDPSTISPYAVKYREFFEPYFIAAREFIPRFDGRFRGYGKNKQSHAYHCAAMGFRWMVLPEAFVYAVPHPHSTAWKAYTGTETRQKMQIQGLYNRFKREVEQNSYTSPSILRKN</sequence>
<evidence type="ECO:0000313" key="8">
    <source>
        <dbReference type="Proteomes" id="UP000244005"/>
    </source>
</evidence>
<evidence type="ECO:0000313" key="7">
    <source>
        <dbReference type="EMBL" id="PTQ33455.1"/>
    </source>
</evidence>
<dbReference type="Gramene" id="Mp7g02820.1">
    <property type="protein sequence ID" value="Mp7g02820.1.cds"/>
    <property type="gene ID" value="Mp7g02820"/>
</dbReference>
<dbReference type="InterPro" id="IPR051292">
    <property type="entry name" value="Xyl/GlcA_transferase"/>
</dbReference>
<keyword evidence="5" id="KW-0472">Membrane</keyword>
<protein>
    <submittedName>
        <fullName evidence="7">Uncharacterized protein</fullName>
    </submittedName>
</protein>
<proteinExistence type="predicted"/>
<evidence type="ECO:0000256" key="3">
    <source>
        <dbReference type="ARBA" id="ARBA00022968"/>
    </source>
</evidence>
<dbReference type="GO" id="GO:0035269">
    <property type="term" value="P:protein O-linked glycosylation via mannose"/>
    <property type="evidence" value="ECO:0000318"/>
    <property type="project" value="GO_Central"/>
</dbReference>
<evidence type="ECO:0000256" key="6">
    <source>
        <dbReference type="ARBA" id="ARBA00023180"/>
    </source>
</evidence>
<organism evidence="7 8">
    <name type="scientific">Marchantia polymorpha</name>
    <name type="common">Common liverwort</name>
    <name type="synonym">Marchantia aquatica</name>
    <dbReference type="NCBI Taxonomy" id="3197"/>
    <lineage>
        <taxon>Eukaryota</taxon>
        <taxon>Viridiplantae</taxon>
        <taxon>Streptophyta</taxon>
        <taxon>Embryophyta</taxon>
        <taxon>Marchantiophyta</taxon>
        <taxon>Marchantiopsida</taxon>
        <taxon>Marchantiidae</taxon>
        <taxon>Marchantiales</taxon>
        <taxon>Marchantiaceae</taxon>
        <taxon>Marchantia</taxon>
    </lineage>
</organism>
<dbReference type="OMA" id="PAFETHC"/>
<evidence type="ECO:0000256" key="5">
    <source>
        <dbReference type="ARBA" id="ARBA00023136"/>
    </source>
</evidence>
<keyword evidence="8" id="KW-1185">Reference proteome</keyword>
<keyword evidence="4" id="KW-1133">Transmembrane helix</keyword>
<name>A0A2R6WHW7_MARPO</name>
<dbReference type="AlphaFoldDB" id="A0A2R6WHW7"/>
<accession>A0A2R6WHW7</accession>
<keyword evidence="6" id="KW-0325">Glycoprotein</keyword>
<keyword evidence="3" id="KW-0735">Signal-anchor</keyword>
<comment type="subcellular location">
    <subcellularLocation>
        <location evidence="1">Membrane</location>
        <topology evidence="1">Single-pass type II membrane protein</topology>
    </subcellularLocation>
</comment>
<dbReference type="GO" id="GO:0015020">
    <property type="term" value="F:glucuronosyltransferase activity"/>
    <property type="evidence" value="ECO:0000318"/>
    <property type="project" value="GO_Central"/>
</dbReference>
<dbReference type="Pfam" id="PF13896">
    <property type="entry name" value="Glyco_transf_49"/>
    <property type="match status" value="1"/>
</dbReference>